<dbReference type="NCBIfam" id="TIGR03543">
    <property type="entry name" value="divI1A_rptt_fam"/>
    <property type="match status" value="1"/>
</dbReference>
<evidence type="ECO:0000313" key="3">
    <source>
        <dbReference type="Proteomes" id="UP000216444"/>
    </source>
</evidence>
<feature type="region of interest" description="Disordered" evidence="1">
    <location>
        <begin position="486"/>
        <end position="536"/>
    </location>
</feature>
<dbReference type="NCBIfam" id="TIGR03544">
    <property type="entry name" value="DivI1A_domain"/>
    <property type="match status" value="2"/>
</dbReference>
<proteinExistence type="predicted"/>
<feature type="compositionally biased region" description="Low complexity" evidence="1">
    <location>
        <begin position="493"/>
        <end position="528"/>
    </location>
</feature>
<dbReference type="InterPro" id="IPR019933">
    <property type="entry name" value="DivIVA_domain"/>
</dbReference>
<evidence type="ECO:0000256" key="1">
    <source>
        <dbReference type="SAM" id="MobiDB-lite"/>
    </source>
</evidence>
<keyword evidence="2" id="KW-0131">Cell cycle</keyword>
<sequence>MARKPAAERNSATIARAGKRKWGYDVGQVDAFLERAHTLYEDDEPKMSQEDIQNVSFALEKDGYVISQVDAALNRLEKAVVDKQTQWDVTHFGRVAWRAATEQLAHSLYGRADRPEKDRFEPGASRHPSYDRKQVDRLVNQVIGKIRRELGESEEHESDAVRKLDAELTSTRVSNIIFTQRIGKRGYSERQVDAYLNRAIQVLARLESFSRLEGALFQSSGASLPASQPVATEPVATPAQPAPAFPVSSAPVAPVAPATPSGPEPLTVAASAAAPIITPATPAPVAATPVAPVVDEAREEQQRKRDDSFTNLREAETEIFSGLADTAPAADTPAAAVAGSLNGLMNSAVENAAVGSQTPVQAPTSTPLFPTNAQYATASVNETPTTAIPRSVEPAASQFTFDGTASTPPFFHAQTQPQPVSASEQYAAPAPVTAAPVQPVQSAPAAYTAPAYPTYDATPVSEESGAAHHGRHTSYLPIESGVVGTSPVESTFTPHTPSVSTPAAATASTQTPAAASSPASTGTSADSTNAASAPDDYFSTLLDTSSIPAVDFHIPNLTFPSPDDDKETR</sequence>
<dbReference type="AlphaFoldDB" id="A0A261F9S9"/>
<accession>A0A261F9S9</accession>
<reference evidence="2 3" key="1">
    <citation type="journal article" date="2017" name="BMC Genomics">
        <title>Comparative genomic and phylogenomic analyses of the Bifidobacteriaceae family.</title>
        <authorList>
            <person name="Lugli G.A."/>
            <person name="Milani C."/>
            <person name="Turroni F."/>
            <person name="Duranti S."/>
            <person name="Mancabelli L."/>
            <person name="Mangifesta M."/>
            <person name="Ferrario C."/>
            <person name="Modesto M."/>
            <person name="Mattarelli P."/>
            <person name="Jiri K."/>
            <person name="van Sinderen D."/>
            <person name="Ventura M."/>
        </authorList>
    </citation>
    <scope>NUCLEOTIDE SEQUENCE [LARGE SCALE GENOMIC DNA]</scope>
    <source>
        <strain evidence="2 3">DSM 100201</strain>
    </source>
</reference>
<feature type="region of interest" description="Disordered" evidence="1">
    <location>
        <begin position="222"/>
        <end position="242"/>
    </location>
</feature>
<dbReference type="GO" id="GO:0051301">
    <property type="term" value="P:cell division"/>
    <property type="evidence" value="ECO:0007669"/>
    <property type="project" value="UniProtKB-KW"/>
</dbReference>
<organism evidence="2 3">
    <name type="scientific">Bifidobacterium tissieri</name>
    <dbReference type="NCBI Taxonomy" id="1630162"/>
    <lineage>
        <taxon>Bacteria</taxon>
        <taxon>Bacillati</taxon>
        <taxon>Actinomycetota</taxon>
        <taxon>Actinomycetes</taxon>
        <taxon>Bifidobacteriales</taxon>
        <taxon>Bifidobacteriaceae</taxon>
        <taxon>Bifidobacterium</taxon>
    </lineage>
</organism>
<dbReference type="InterPro" id="IPR019932">
    <property type="entry name" value="CHP03543"/>
</dbReference>
<keyword evidence="2" id="KW-0132">Cell division</keyword>
<dbReference type="Proteomes" id="UP000216444">
    <property type="component" value="Unassembled WGS sequence"/>
</dbReference>
<dbReference type="RefSeq" id="WP_094664942.1">
    <property type="nucleotide sequence ID" value="NZ_MWWV01000017.1"/>
</dbReference>
<gene>
    <name evidence="2" type="ORF">BTIS_1893</name>
</gene>
<name>A0A261F9S9_9BIFI</name>
<comment type="caution">
    <text evidence="2">The sequence shown here is derived from an EMBL/GenBank/DDBJ whole genome shotgun (WGS) entry which is preliminary data.</text>
</comment>
<protein>
    <submittedName>
        <fullName evidence="2">Cell division protein DivIVA</fullName>
    </submittedName>
</protein>
<evidence type="ECO:0000313" key="2">
    <source>
        <dbReference type="EMBL" id="OZG55666.1"/>
    </source>
</evidence>
<keyword evidence="3" id="KW-1185">Reference proteome</keyword>
<dbReference type="EMBL" id="MWWV01000017">
    <property type="protein sequence ID" value="OZG55666.1"/>
    <property type="molecule type" value="Genomic_DNA"/>
</dbReference>